<dbReference type="InterPro" id="IPR014044">
    <property type="entry name" value="CAP_dom"/>
</dbReference>
<dbReference type="Proteomes" id="UP000598820">
    <property type="component" value="Unassembled WGS sequence"/>
</dbReference>
<sequence>MKTTYLIGMAMLVGVMNACQPKQESAPPPSPVMSSIYKEGGNEELEITVPETAGAREADASFGTQQEVLQYINEARAQGCNCGSQYYPPAPALSLNSRLNGASNKHAVDMADYNYFSHTGRDGSQPWDRMTREGYQWIAAGENIAAGFTASRSVVNAWLNSPGHCANIMNPNFQNLGVGCGYNINSNYDYYWVTLFGTRR</sequence>
<comment type="caution">
    <text evidence="2">The sequence shown here is derived from an EMBL/GenBank/DDBJ whole genome shotgun (WGS) entry which is preliminary data.</text>
</comment>
<dbReference type="CDD" id="cd05379">
    <property type="entry name" value="CAP_bacterial"/>
    <property type="match status" value="1"/>
</dbReference>
<dbReference type="PANTHER" id="PTHR31157">
    <property type="entry name" value="SCP DOMAIN-CONTAINING PROTEIN"/>
    <property type="match status" value="1"/>
</dbReference>
<proteinExistence type="predicted"/>
<keyword evidence="3" id="KW-1185">Reference proteome</keyword>
<dbReference type="AlphaFoldDB" id="A0A926Y1S7"/>
<protein>
    <submittedName>
        <fullName evidence="2">CAP domain-containing protein</fullName>
    </submittedName>
</protein>
<evidence type="ECO:0000313" key="2">
    <source>
        <dbReference type="EMBL" id="MBD2700296.1"/>
    </source>
</evidence>
<dbReference type="RefSeq" id="WP_190886161.1">
    <property type="nucleotide sequence ID" value="NZ_JACWZY010000004.1"/>
</dbReference>
<dbReference type="PANTHER" id="PTHR31157:SF1">
    <property type="entry name" value="SCP DOMAIN-CONTAINING PROTEIN"/>
    <property type="match status" value="1"/>
</dbReference>
<accession>A0A926Y1S7</accession>
<dbReference type="Gene3D" id="3.40.33.10">
    <property type="entry name" value="CAP"/>
    <property type="match status" value="1"/>
</dbReference>
<evidence type="ECO:0000259" key="1">
    <source>
        <dbReference type="Pfam" id="PF00188"/>
    </source>
</evidence>
<evidence type="ECO:0000313" key="3">
    <source>
        <dbReference type="Proteomes" id="UP000598820"/>
    </source>
</evidence>
<dbReference type="SUPFAM" id="SSF55797">
    <property type="entry name" value="PR-1-like"/>
    <property type="match status" value="1"/>
</dbReference>
<name>A0A926Y1S7_9BACT</name>
<dbReference type="InterPro" id="IPR035940">
    <property type="entry name" value="CAP_sf"/>
</dbReference>
<dbReference type="Pfam" id="PF00188">
    <property type="entry name" value="CAP"/>
    <property type="match status" value="1"/>
</dbReference>
<feature type="domain" description="SCP" evidence="1">
    <location>
        <begin position="70"/>
        <end position="195"/>
    </location>
</feature>
<organism evidence="2 3">
    <name type="scientific">Spirosoma profusum</name>
    <dbReference type="NCBI Taxonomy" id="2771354"/>
    <lineage>
        <taxon>Bacteria</taxon>
        <taxon>Pseudomonadati</taxon>
        <taxon>Bacteroidota</taxon>
        <taxon>Cytophagia</taxon>
        <taxon>Cytophagales</taxon>
        <taxon>Cytophagaceae</taxon>
        <taxon>Spirosoma</taxon>
    </lineage>
</organism>
<gene>
    <name evidence="2" type="ORF">IC229_06605</name>
</gene>
<reference evidence="2" key="1">
    <citation type="submission" date="2020-09" db="EMBL/GenBank/DDBJ databases">
        <authorList>
            <person name="Kim M.K."/>
        </authorList>
    </citation>
    <scope>NUCLEOTIDE SEQUENCE</scope>
    <source>
        <strain evidence="2">BT702</strain>
    </source>
</reference>
<dbReference type="EMBL" id="JACWZY010000004">
    <property type="protein sequence ID" value="MBD2700296.1"/>
    <property type="molecule type" value="Genomic_DNA"/>
</dbReference>